<dbReference type="EMBL" id="JAUSVF010000001">
    <property type="protein sequence ID" value="MDQ0319297.1"/>
    <property type="molecule type" value="Genomic_DNA"/>
</dbReference>
<organism evidence="1 2">
    <name type="scientific">Pararhizobium capsulatum DSM 1112</name>
    <dbReference type="NCBI Taxonomy" id="1121113"/>
    <lineage>
        <taxon>Bacteria</taxon>
        <taxon>Pseudomonadati</taxon>
        <taxon>Pseudomonadota</taxon>
        <taxon>Alphaproteobacteria</taxon>
        <taxon>Hyphomicrobiales</taxon>
        <taxon>Rhizobiaceae</taxon>
        <taxon>Rhizobium/Agrobacterium group</taxon>
        <taxon>Pararhizobium</taxon>
    </lineage>
</organism>
<dbReference type="Proteomes" id="UP001230207">
    <property type="component" value="Unassembled WGS sequence"/>
</dbReference>
<protein>
    <submittedName>
        <fullName evidence="1">Uncharacterized protein</fullName>
    </submittedName>
</protein>
<accession>A0ABU0BQY8</accession>
<sequence length="138" mass="15283">MFRIPQPGFGTIQPEESWAHEQWLSDLMTADHVIEGWHCDLKTGMFSVGEITRSRHALDDSNCGLLDILRVYDPESRKIALAILEEATASASCFCFCTLVELDGGSTHPVWCVGTSTLGNETTGDRMQGVFAYKRADL</sequence>
<proteinExistence type="predicted"/>
<evidence type="ECO:0000313" key="2">
    <source>
        <dbReference type="Proteomes" id="UP001230207"/>
    </source>
</evidence>
<name>A0ABU0BQY8_9HYPH</name>
<evidence type="ECO:0000313" key="1">
    <source>
        <dbReference type="EMBL" id="MDQ0319297.1"/>
    </source>
</evidence>
<keyword evidence="2" id="KW-1185">Reference proteome</keyword>
<reference evidence="1 2" key="1">
    <citation type="submission" date="2023-07" db="EMBL/GenBank/DDBJ databases">
        <title>Genomic Encyclopedia of Type Strains, Phase IV (KMG-IV): sequencing the most valuable type-strain genomes for metagenomic binning, comparative biology and taxonomic classification.</title>
        <authorList>
            <person name="Goeker M."/>
        </authorList>
    </citation>
    <scope>NUCLEOTIDE SEQUENCE [LARGE SCALE GENOMIC DNA]</scope>
    <source>
        <strain evidence="1 2">DSM 1112</strain>
    </source>
</reference>
<comment type="caution">
    <text evidence="1">The sequence shown here is derived from an EMBL/GenBank/DDBJ whole genome shotgun (WGS) entry which is preliminary data.</text>
</comment>
<dbReference type="RefSeq" id="WP_307228071.1">
    <property type="nucleotide sequence ID" value="NZ_JAUSVF010000001.1"/>
</dbReference>
<gene>
    <name evidence="1" type="ORF">QO002_001435</name>
</gene>